<dbReference type="PANTHER" id="PTHR39161">
    <property type="entry name" value="ADAPTER PROTEIN MECA"/>
    <property type="match status" value="1"/>
</dbReference>
<sequence>MVINRHTLGGTKMKLERISDNKIKFSISVEELEQKGLFEQDQWKDSYMWHDLFEDMLDEVQGKFGIETQMEITVEIESFDDQEICMILTLESEDDFSDWEDESGIMKSMNDHDVLVYFEDFEDVLDLLKRINELNKVNNRLIQLSIYYYEKNYYLLIENLLEYDSLVMEAICAEYGQQSKITKHILMEYGRAVLIKDSIDKILFYF</sequence>
<protein>
    <submittedName>
        <fullName evidence="3">Uncharacterized protein</fullName>
    </submittedName>
</protein>
<dbReference type="PANTHER" id="PTHR39161:SF2">
    <property type="entry name" value="ADAPTER PROTEIN MECA 2"/>
    <property type="match status" value="1"/>
</dbReference>
<dbReference type="InterPro" id="IPR008681">
    <property type="entry name" value="Neg-reg_MecA"/>
</dbReference>
<dbReference type="EMBL" id="VTEZ01000002">
    <property type="protein sequence ID" value="TYS86614.1"/>
    <property type="molecule type" value="Genomic_DNA"/>
</dbReference>
<evidence type="ECO:0000256" key="2">
    <source>
        <dbReference type="ARBA" id="ARBA00011738"/>
    </source>
</evidence>
<dbReference type="OrthoDB" id="2085234at2"/>
<comment type="caution">
    <text evidence="3">The sequence shown here is derived from an EMBL/GenBank/DDBJ whole genome shotgun (WGS) entry which is preliminary data.</text>
</comment>
<organism evidence="3 4">
    <name type="scientific">Rossellomorea aquimaris</name>
    <dbReference type="NCBI Taxonomy" id="189382"/>
    <lineage>
        <taxon>Bacteria</taxon>
        <taxon>Bacillati</taxon>
        <taxon>Bacillota</taxon>
        <taxon>Bacilli</taxon>
        <taxon>Bacillales</taxon>
        <taxon>Bacillaceae</taxon>
        <taxon>Rossellomorea</taxon>
    </lineage>
</organism>
<comment type="similarity">
    <text evidence="1">Belongs to the MecA family.</text>
</comment>
<evidence type="ECO:0000313" key="3">
    <source>
        <dbReference type="EMBL" id="TYS86614.1"/>
    </source>
</evidence>
<gene>
    <name evidence="3" type="ORF">FZC85_06315</name>
</gene>
<name>A0A5D4TNH4_9BACI</name>
<proteinExistence type="inferred from homology"/>
<dbReference type="Proteomes" id="UP000324269">
    <property type="component" value="Unassembled WGS sequence"/>
</dbReference>
<dbReference type="InterPro" id="IPR038471">
    <property type="entry name" value="MecA_C_sf"/>
</dbReference>
<comment type="subunit">
    <text evidence="2">Homodimer.</text>
</comment>
<accession>A0A5D4TNH4</accession>
<dbReference type="Gene3D" id="3.30.70.1950">
    <property type="match status" value="1"/>
</dbReference>
<evidence type="ECO:0000313" key="4">
    <source>
        <dbReference type="Proteomes" id="UP000324269"/>
    </source>
</evidence>
<reference evidence="3 4" key="1">
    <citation type="submission" date="2019-08" db="EMBL/GenBank/DDBJ databases">
        <title>Bacillus genomes from the desert of Cuatro Cienegas, Coahuila.</title>
        <authorList>
            <person name="Olmedo-Alvarez G."/>
        </authorList>
    </citation>
    <scope>NUCLEOTIDE SEQUENCE [LARGE SCALE GENOMIC DNA]</scope>
    <source>
        <strain evidence="3 4">CH87b_3T</strain>
    </source>
</reference>
<evidence type="ECO:0000256" key="1">
    <source>
        <dbReference type="ARBA" id="ARBA00005397"/>
    </source>
</evidence>
<dbReference type="AlphaFoldDB" id="A0A5D4TNH4"/>
<dbReference type="Pfam" id="PF05389">
    <property type="entry name" value="MecA"/>
    <property type="match status" value="1"/>
</dbReference>